<proteinExistence type="predicted"/>
<organism evidence="1 2">
    <name type="scientific">Fimbriiglobus ruber</name>
    <dbReference type="NCBI Taxonomy" id="1908690"/>
    <lineage>
        <taxon>Bacteria</taxon>
        <taxon>Pseudomonadati</taxon>
        <taxon>Planctomycetota</taxon>
        <taxon>Planctomycetia</taxon>
        <taxon>Gemmatales</taxon>
        <taxon>Gemmataceae</taxon>
        <taxon>Fimbriiglobus</taxon>
    </lineage>
</organism>
<protein>
    <submittedName>
        <fullName evidence="1">Uncharacterized protein</fullName>
    </submittedName>
</protein>
<accession>A0A225DYF8</accession>
<evidence type="ECO:0000313" key="1">
    <source>
        <dbReference type="EMBL" id="OWK46570.1"/>
    </source>
</evidence>
<dbReference type="OrthoDB" id="9808492at2"/>
<reference evidence="2" key="1">
    <citation type="submission" date="2017-06" db="EMBL/GenBank/DDBJ databases">
        <title>Genome analysis of Fimbriiglobus ruber SP5, the first member of the order Planctomycetales with confirmed chitinolytic capability.</title>
        <authorList>
            <person name="Ravin N.V."/>
            <person name="Rakitin A.L."/>
            <person name="Ivanova A.A."/>
            <person name="Beletsky A.V."/>
            <person name="Kulichevskaya I.S."/>
            <person name="Mardanov A.V."/>
            <person name="Dedysh S.N."/>
        </authorList>
    </citation>
    <scope>NUCLEOTIDE SEQUENCE [LARGE SCALE GENOMIC DNA]</scope>
    <source>
        <strain evidence="2">SP5</strain>
    </source>
</reference>
<keyword evidence="2" id="KW-1185">Reference proteome</keyword>
<dbReference type="SUPFAM" id="SSF52467">
    <property type="entry name" value="DHS-like NAD/FAD-binding domain"/>
    <property type="match status" value="1"/>
</dbReference>
<comment type="caution">
    <text evidence="1">The sequence shown here is derived from an EMBL/GenBank/DDBJ whole genome shotgun (WGS) entry which is preliminary data.</text>
</comment>
<dbReference type="EMBL" id="NIDE01000001">
    <property type="protein sequence ID" value="OWK46570.1"/>
    <property type="molecule type" value="Genomic_DNA"/>
</dbReference>
<dbReference type="AlphaFoldDB" id="A0A225DYF8"/>
<dbReference type="InterPro" id="IPR029035">
    <property type="entry name" value="DHS-like_NAD/FAD-binding_dom"/>
</dbReference>
<dbReference type="Proteomes" id="UP000214646">
    <property type="component" value="Unassembled WGS sequence"/>
</dbReference>
<dbReference type="RefSeq" id="WP_088251783.1">
    <property type="nucleotide sequence ID" value="NZ_NIDE01000001.1"/>
</dbReference>
<name>A0A225DYF8_9BACT</name>
<sequence length="320" mass="35533">MNIDELKRTLQNHFTDGLVLIVGSGLSMAEGIPGMKGLGDYLGEHVANGLENGALVSEWQEINADIKSGIDLESALSKHNPTTDIVAAIVLHTANFIRQHECRVVKNCIKNRKEMRLTRLLPHLVIPAAGLPVITTNYDRLIECAVEKAGKPADSMFVGHYSGIYEPETAKYICAKSIQIRGRKHNLKWLDRIRLYKPHGSLDWYRIEDETIRCSLELDESPLIITPGLSKYAAGYHEPFDRHREKANDAIDNASRFLIIGYGFNDNHLETHLSQRLRDGKPAVIMAMGLTANAEKMIRESPKAIALVQGASGPHLGQDA</sequence>
<gene>
    <name evidence="1" type="ORF">FRUB_00269</name>
</gene>
<evidence type="ECO:0000313" key="2">
    <source>
        <dbReference type="Proteomes" id="UP000214646"/>
    </source>
</evidence>
<dbReference type="Pfam" id="PF13289">
    <property type="entry name" value="SIR2_2"/>
    <property type="match status" value="1"/>
</dbReference>